<protein>
    <submittedName>
        <fullName evidence="3">Ribosomal protein L7Ae</fullName>
    </submittedName>
</protein>
<evidence type="ECO:0000256" key="1">
    <source>
        <dbReference type="SAM" id="MobiDB-lite"/>
    </source>
</evidence>
<dbReference type="Gene3D" id="3.30.1330.30">
    <property type="match status" value="1"/>
</dbReference>
<organism evidence="3 4">
    <name type="scientific">Pseudoflavonifractor capillosus ATCC 29799</name>
    <dbReference type="NCBI Taxonomy" id="411467"/>
    <lineage>
        <taxon>Bacteria</taxon>
        <taxon>Bacillati</taxon>
        <taxon>Bacillota</taxon>
        <taxon>Clostridia</taxon>
        <taxon>Eubacteriales</taxon>
        <taxon>Oscillospiraceae</taxon>
        <taxon>Pseudoflavonifractor</taxon>
    </lineage>
</organism>
<evidence type="ECO:0000313" key="4">
    <source>
        <dbReference type="Proteomes" id="UP000003639"/>
    </source>
</evidence>
<dbReference type="Proteomes" id="UP000003639">
    <property type="component" value="Unassembled WGS sequence"/>
</dbReference>
<dbReference type="GO" id="GO:0005840">
    <property type="term" value="C:ribosome"/>
    <property type="evidence" value="ECO:0007669"/>
    <property type="project" value="UniProtKB-KW"/>
</dbReference>
<evidence type="ECO:0000259" key="2">
    <source>
        <dbReference type="Pfam" id="PF01248"/>
    </source>
</evidence>
<feature type="compositionally biased region" description="Polar residues" evidence="1">
    <location>
        <begin position="186"/>
        <end position="196"/>
    </location>
</feature>
<feature type="region of interest" description="Disordered" evidence="1">
    <location>
        <begin position="119"/>
        <end position="196"/>
    </location>
</feature>
<sequence length="196" mass="20999">MSNAILSLIGLSKKAGRLEVGEEPVGAAARARHAKLLLVASDAAANTRRRCSHFAEAGAVPWAELPFTKEELGGTVGRSSCALVAVTDIGFASSLAAKLSALNPERYGDLAAALDTKAQKALQRQKEQRQHEKNLREGKHKPWAAPPKEQKAKPAKEQNVPDSVRKLPISGSPRPKGPRGKFTVKIRSSQDSKPQS</sequence>
<dbReference type="AlphaFoldDB" id="A6NTX8"/>
<feature type="domain" description="Ribosomal protein eL8/eL30/eS12/Gadd45" evidence="2">
    <location>
        <begin position="4"/>
        <end position="92"/>
    </location>
</feature>
<dbReference type="Pfam" id="PF01248">
    <property type="entry name" value="Ribosomal_L7Ae"/>
    <property type="match status" value="1"/>
</dbReference>
<gene>
    <name evidence="3" type="ORF">BACCAP_01658</name>
</gene>
<keyword evidence="3" id="KW-0689">Ribosomal protein</keyword>
<accession>A6NTX8</accession>
<dbReference type="EMBL" id="AAXG02000011">
    <property type="protein sequence ID" value="EDN00325.1"/>
    <property type="molecule type" value="Genomic_DNA"/>
</dbReference>
<proteinExistence type="predicted"/>
<dbReference type="RefSeq" id="WP_006572205.1">
    <property type="nucleotide sequence ID" value="NZ_AAXG02000011.1"/>
</dbReference>
<dbReference type="InterPro" id="IPR029064">
    <property type="entry name" value="Ribosomal_eL30-like_sf"/>
</dbReference>
<dbReference type="SUPFAM" id="SSF55315">
    <property type="entry name" value="L30e-like"/>
    <property type="match status" value="1"/>
</dbReference>
<dbReference type="OrthoDB" id="9794863at2"/>
<dbReference type="eggNOG" id="COG1358">
    <property type="taxonomic scope" value="Bacteria"/>
</dbReference>
<keyword evidence="4" id="KW-1185">Reference proteome</keyword>
<name>A6NTX8_9FIRM</name>
<dbReference type="STRING" id="411467.BACCAP_01658"/>
<reference evidence="3 4" key="1">
    <citation type="submission" date="2007-04" db="EMBL/GenBank/DDBJ databases">
        <authorList>
            <person name="Fulton L."/>
            <person name="Clifton S."/>
            <person name="Fulton B."/>
            <person name="Xu J."/>
            <person name="Minx P."/>
            <person name="Pepin K.H."/>
            <person name="Johnson M."/>
            <person name="Thiruvilangam P."/>
            <person name="Bhonagiri V."/>
            <person name="Nash W.E."/>
            <person name="Mardis E.R."/>
            <person name="Wilson R.K."/>
        </authorList>
    </citation>
    <scope>NUCLEOTIDE SEQUENCE [LARGE SCALE GENOMIC DNA]</scope>
    <source>
        <strain evidence="3 4">ATCC 29799</strain>
    </source>
</reference>
<feature type="compositionally biased region" description="Basic and acidic residues" evidence="1">
    <location>
        <begin position="124"/>
        <end position="137"/>
    </location>
</feature>
<evidence type="ECO:0000313" key="3">
    <source>
        <dbReference type="EMBL" id="EDN00325.1"/>
    </source>
</evidence>
<dbReference type="InterPro" id="IPR004038">
    <property type="entry name" value="Ribosomal_eL8/eL30/eS12/Gad45"/>
</dbReference>
<comment type="caution">
    <text evidence="3">The sequence shown here is derived from an EMBL/GenBank/DDBJ whole genome shotgun (WGS) entry which is preliminary data.</text>
</comment>
<reference evidence="3 4" key="2">
    <citation type="submission" date="2007-06" db="EMBL/GenBank/DDBJ databases">
        <title>Draft genome sequence of Pseudoflavonifractor capillosus ATCC 29799.</title>
        <authorList>
            <person name="Sudarsanam P."/>
            <person name="Ley R."/>
            <person name="Guruge J."/>
            <person name="Turnbaugh P.J."/>
            <person name="Mahowald M."/>
            <person name="Liep D."/>
            <person name="Gordon J."/>
        </authorList>
    </citation>
    <scope>NUCLEOTIDE SEQUENCE [LARGE SCALE GENOMIC DNA]</scope>
    <source>
        <strain evidence="3 4">ATCC 29799</strain>
    </source>
</reference>
<keyword evidence="3" id="KW-0687">Ribonucleoprotein</keyword>